<dbReference type="InterPro" id="IPR014284">
    <property type="entry name" value="RNA_pol_sigma-70_dom"/>
</dbReference>
<dbReference type="CDD" id="cd06171">
    <property type="entry name" value="Sigma70_r4"/>
    <property type="match status" value="1"/>
</dbReference>
<keyword evidence="4" id="KW-0238">DNA-binding</keyword>
<evidence type="ECO:0000256" key="2">
    <source>
        <dbReference type="ARBA" id="ARBA00023015"/>
    </source>
</evidence>
<dbReference type="InterPro" id="IPR013325">
    <property type="entry name" value="RNA_pol_sigma_r2"/>
</dbReference>
<reference evidence="8 9" key="1">
    <citation type="journal article" date="2009" name="Stand. Genomic Sci.">
        <title>Complete genome sequence of Pirellula staleyi type strain (ATCC 27377).</title>
        <authorList>
            <person name="Clum A."/>
            <person name="Tindall B.J."/>
            <person name="Sikorski J."/>
            <person name="Ivanova N."/>
            <person name="Mavrommatis K."/>
            <person name="Lucas S."/>
            <person name="Glavina del Rio T."/>
            <person name="Nolan M."/>
            <person name="Chen F."/>
            <person name="Tice H."/>
            <person name="Pitluck S."/>
            <person name="Cheng J.F."/>
            <person name="Chertkov O."/>
            <person name="Brettin T."/>
            <person name="Han C."/>
            <person name="Detter J.C."/>
            <person name="Kuske C."/>
            <person name="Bruce D."/>
            <person name="Goodwin L."/>
            <person name="Ovchinikova G."/>
            <person name="Pati A."/>
            <person name="Mikhailova N."/>
            <person name="Chen A."/>
            <person name="Palaniappan K."/>
            <person name="Land M."/>
            <person name="Hauser L."/>
            <person name="Chang Y.J."/>
            <person name="Jeffries C.D."/>
            <person name="Chain P."/>
            <person name="Rohde M."/>
            <person name="Goker M."/>
            <person name="Bristow J."/>
            <person name="Eisen J.A."/>
            <person name="Markowitz V."/>
            <person name="Hugenholtz P."/>
            <person name="Kyrpides N.C."/>
            <person name="Klenk H.P."/>
            <person name="Lapidus A."/>
        </authorList>
    </citation>
    <scope>NUCLEOTIDE SEQUENCE [LARGE SCALE GENOMIC DNA]</scope>
    <source>
        <strain evidence="9">ATCC 27377 / DSM 6068 / ICPB 4128</strain>
    </source>
</reference>
<comment type="similarity">
    <text evidence="1">Belongs to the sigma-70 factor family. ECF subfamily.</text>
</comment>
<dbReference type="PANTHER" id="PTHR43133:SF62">
    <property type="entry name" value="RNA POLYMERASE SIGMA FACTOR SIGZ"/>
    <property type="match status" value="1"/>
</dbReference>
<sequence>MPAADEGNLDARVVAALYVEHGEELRRFLLGVLGDPQLASDVLQATFTRLLERGNETREESRKAWLFRVAFHEAMAIRRRDAVGDKIFRKIAWQRDHTSDASDEPLLRLETVEQVRAALSDLPPDQLQIVRMRIYEEKTFATIAAELNIPLGTALGRMRAAIIKLRSKLEPASDEFDRGS</sequence>
<gene>
    <name evidence="8" type="ordered locus">Psta_4286</name>
</gene>
<evidence type="ECO:0000256" key="3">
    <source>
        <dbReference type="ARBA" id="ARBA00023082"/>
    </source>
</evidence>
<accession>D2R4X2</accession>
<evidence type="ECO:0000259" key="7">
    <source>
        <dbReference type="Pfam" id="PF04545"/>
    </source>
</evidence>
<evidence type="ECO:0000256" key="4">
    <source>
        <dbReference type="ARBA" id="ARBA00023125"/>
    </source>
</evidence>
<proteinExistence type="inferred from homology"/>
<dbReference type="GO" id="GO:0003677">
    <property type="term" value="F:DNA binding"/>
    <property type="evidence" value="ECO:0007669"/>
    <property type="project" value="UniProtKB-KW"/>
</dbReference>
<feature type="domain" description="RNA polymerase sigma-70 region 2" evidence="6">
    <location>
        <begin position="17"/>
        <end position="79"/>
    </location>
</feature>
<dbReference type="PANTHER" id="PTHR43133">
    <property type="entry name" value="RNA POLYMERASE ECF-TYPE SIGMA FACTO"/>
    <property type="match status" value="1"/>
</dbReference>
<dbReference type="InterPro" id="IPR039425">
    <property type="entry name" value="RNA_pol_sigma-70-like"/>
</dbReference>
<dbReference type="EMBL" id="CP001848">
    <property type="protein sequence ID" value="ADB18934.1"/>
    <property type="molecule type" value="Genomic_DNA"/>
</dbReference>
<organism evidence="8 9">
    <name type="scientific">Pirellula staleyi (strain ATCC 27377 / DSM 6068 / ICPB 4128)</name>
    <name type="common">Pirella staleyi</name>
    <dbReference type="NCBI Taxonomy" id="530564"/>
    <lineage>
        <taxon>Bacteria</taxon>
        <taxon>Pseudomonadati</taxon>
        <taxon>Planctomycetota</taxon>
        <taxon>Planctomycetia</taxon>
        <taxon>Pirellulales</taxon>
        <taxon>Pirellulaceae</taxon>
        <taxon>Pirellula</taxon>
    </lineage>
</organism>
<name>D2R4X2_PIRSD</name>
<dbReference type="eggNOG" id="COG1595">
    <property type="taxonomic scope" value="Bacteria"/>
</dbReference>
<dbReference type="InterPro" id="IPR007627">
    <property type="entry name" value="RNA_pol_sigma70_r2"/>
</dbReference>
<keyword evidence="5" id="KW-0804">Transcription</keyword>
<keyword evidence="3" id="KW-0731">Sigma factor</keyword>
<dbReference type="NCBIfam" id="TIGR02937">
    <property type="entry name" value="sigma70-ECF"/>
    <property type="match status" value="1"/>
</dbReference>
<dbReference type="STRING" id="530564.Psta_4286"/>
<evidence type="ECO:0000256" key="5">
    <source>
        <dbReference type="ARBA" id="ARBA00023163"/>
    </source>
</evidence>
<dbReference type="OrthoDB" id="273051at2"/>
<dbReference type="GO" id="GO:0006352">
    <property type="term" value="P:DNA-templated transcription initiation"/>
    <property type="evidence" value="ECO:0007669"/>
    <property type="project" value="InterPro"/>
</dbReference>
<dbReference type="KEGG" id="psl:Psta_4286"/>
<feature type="domain" description="RNA polymerase sigma-70 region 4" evidence="7">
    <location>
        <begin position="118"/>
        <end position="166"/>
    </location>
</feature>
<dbReference type="Gene3D" id="1.10.1740.10">
    <property type="match status" value="1"/>
</dbReference>
<dbReference type="Pfam" id="PF04542">
    <property type="entry name" value="Sigma70_r2"/>
    <property type="match status" value="1"/>
</dbReference>
<dbReference type="InterPro" id="IPR036388">
    <property type="entry name" value="WH-like_DNA-bd_sf"/>
</dbReference>
<dbReference type="Pfam" id="PF04545">
    <property type="entry name" value="Sigma70_r4"/>
    <property type="match status" value="1"/>
</dbReference>
<evidence type="ECO:0000259" key="6">
    <source>
        <dbReference type="Pfam" id="PF04542"/>
    </source>
</evidence>
<dbReference type="AlphaFoldDB" id="D2R4X2"/>
<dbReference type="HOGENOM" id="CLU_047691_9_6_0"/>
<evidence type="ECO:0000256" key="1">
    <source>
        <dbReference type="ARBA" id="ARBA00010641"/>
    </source>
</evidence>
<dbReference type="InterPro" id="IPR013324">
    <property type="entry name" value="RNA_pol_sigma_r3/r4-like"/>
</dbReference>
<protein>
    <submittedName>
        <fullName evidence="8">RNA polymerase, sigma-24 subunit, ECF subfamily</fullName>
    </submittedName>
</protein>
<dbReference type="InterPro" id="IPR007630">
    <property type="entry name" value="RNA_pol_sigma70_r4"/>
</dbReference>
<keyword evidence="9" id="KW-1185">Reference proteome</keyword>
<dbReference type="GO" id="GO:0016987">
    <property type="term" value="F:sigma factor activity"/>
    <property type="evidence" value="ECO:0007669"/>
    <property type="project" value="UniProtKB-KW"/>
</dbReference>
<keyword evidence="2" id="KW-0805">Transcription regulation</keyword>
<dbReference type="SUPFAM" id="SSF88659">
    <property type="entry name" value="Sigma3 and sigma4 domains of RNA polymerase sigma factors"/>
    <property type="match status" value="1"/>
</dbReference>
<dbReference type="Gene3D" id="1.10.10.10">
    <property type="entry name" value="Winged helix-like DNA-binding domain superfamily/Winged helix DNA-binding domain"/>
    <property type="match status" value="1"/>
</dbReference>
<evidence type="ECO:0000313" key="8">
    <source>
        <dbReference type="EMBL" id="ADB18934.1"/>
    </source>
</evidence>
<dbReference type="SUPFAM" id="SSF88946">
    <property type="entry name" value="Sigma2 domain of RNA polymerase sigma factors"/>
    <property type="match status" value="1"/>
</dbReference>
<dbReference type="Proteomes" id="UP000001887">
    <property type="component" value="Chromosome"/>
</dbReference>
<evidence type="ECO:0000313" key="9">
    <source>
        <dbReference type="Proteomes" id="UP000001887"/>
    </source>
</evidence>